<dbReference type="AlphaFoldDB" id="A0A7Y6M929"/>
<dbReference type="InterPro" id="IPR017853">
    <property type="entry name" value="GH"/>
</dbReference>
<sequence>MKRVVLVLAVLAAGLGFAPAAQAATGTVVLKFYDPAGEGTELSASQAKAVMHGSGGSDSDALVDPVTLEDVKGYPLYKGGSPARWRFDVPGEAVAFAVNWPTSRGFSTVVVDNGGAGFTAGETLVFNQQAAEDAKRRLDAALAARPDYVRSAAFTRALAGAVTNLNAAGAATTDAGRGKYGQRALNAVNTANDLLLSEYGPAYAKAHAAQPWIGLTVDDISSQPNWPTLARTHTQPYGWVRIVFAPTADHGNVEHYRGAVKAARAAGLHVIGQPVDSVFANRYTRAEYLARVKAYVDAYPDIEAWEVANEVNGCWVDSRTDAKGDCRDELVDGDDRIKNKIADAAAYVRSKGAKVVVTLYWQLGTDEARWSTFTWARANLPASTRRDIDVVTLSTYVEDAPMGLAFDQVMRALQAEFPHQKVALGELDYWSDDTTRAYWAFDESDPLAGRRGVAAHYYAASLGYPRSLGGAFWWYFVQELPGDAGLRKAIRSVVDRLTAPEVAPAP</sequence>
<accession>A0A7Y6M929</accession>
<evidence type="ECO:0000313" key="3">
    <source>
        <dbReference type="Proteomes" id="UP000586042"/>
    </source>
</evidence>
<dbReference type="Proteomes" id="UP000586042">
    <property type="component" value="Unassembled WGS sequence"/>
</dbReference>
<keyword evidence="1" id="KW-0732">Signal</keyword>
<feature type="signal peptide" evidence="1">
    <location>
        <begin position="1"/>
        <end position="23"/>
    </location>
</feature>
<keyword evidence="3" id="KW-1185">Reference proteome</keyword>
<protein>
    <submittedName>
        <fullName evidence="2">Uncharacterized protein</fullName>
    </submittedName>
</protein>
<dbReference type="RefSeq" id="WP_175595782.1">
    <property type="nucleotide sequence ID" value="NZ_JABWGN010000031.1"/>
</dbReference>
<dbReference type="SUPFAM" id="SSF51445">
    <property type="entry name" value="(Trans)glycosidases"/>
    <property type="match status" value="1"/>
</dbReference>
<organism evidence="2 3">
    <name type="scientific">Nonomuraea montanisoli</name>
    <dbReference type="NCBI Taxonomy" id="2741721"/>
    <lineage>
        <taxon>Bacteria</taxon>
        <taxon>Bacillati</taxon>
        <taxon>Actinomycetota</taxon>
        <taxon>Actinomycetes</taxon>
        <taxon>Streptosporangiales</taxon>
        <taxon>Streptosporangiaceae</taxon>
        <taxon>Nonomuraea</taxon>
    </lineage>
</organism>
<comment type="caution">
    <text evidence="2">The sequence shown here is derived from an EMBL/GenBank/DDBJ whole genome shotgun (WGS) entry which is preliminary data.</text>
</comment>
<dbReference type="EMBL" id="JABWGN010000031">
    <property type="protein sequence ID" value="NUW38345.1"/>
    <property type="molecule type" value="Genomic_DNA"/>
</dbReference>
<dbReference type="Gene3D" id="3.20.20.80">
    <property type="entry name" value="Glycosidases"/>
    <property type="match status" value="1"/>
</dbReference>
<evidence type="ECO:0000256" key="1">
    <source>
        <dbReference type="SAM" id="SignalP"/>
    </source>
</evidence>
<reference evidence="2 3" key="1">
    <citation type="submission" date="2020-06" db="EMBL/GenBank/DDBJ databases">
        <title>Nonomuraea sp. SMC257, a novel actinomycete isolated from soil.</title>
        <authorList>
            <person name="Chanama M."/>
        </authorList>
    </citation>
    <scope>NUCLEOTIDE SEQUENCE [LARGE SCALE GENOMIC DNA]</scope>
    <source>
        <strain evidence="2 3">SMC257</strain>
    </source>
</reference>
<feature type="chain" id="PRO_5031404484" evidence="1">
    <location>
        <begin position="24"/>
        <end position="506"/>
    </location>
</feature>
<evidence type="ECO:0000313" key="2">
    <source>
        <dbReference type="EMBL" id="NUW38345.1"/>
    </source>
</evidence>
<gene>
    <name evidence="2" type="ORF">HTZ77_44155</name>
</gene>
<proteinExistence type="predicted"/>
<name>A0A7Y6M929_9ACTN</name>